<dbReference type="AlphaFoldDB" id="E4WYT0"/>
<dbReference type="OrthoDB" id="10346365at2759"/>
<evidence type="ECO:0000313" key="2">
    <source>
        <dbReference type="EMBL" id="CBY22845.1"/>
    </source>
</evidence>
<organism evidence="2">
    <name type="scientific">Oikopleura dioica</name>
    <name type="common">Tunicate</name>
    <dbReference type="NCBI Taxonomy" id="34765"/>
    <lineage>
        <taxon>Eukaryota</taxon>
        <taxon>Metazoa</taxon>
        <taxon>Chordata</taxon>
        <taxon>Tunicata</taxon>
        <taxon>Appendicularia</taxon>
        <taxon>Copelata</taxon>
        <taxon>Oikopleuridae</taxon>
        <taxon>Oikopleura</taxon>
    </lineage>
</organism>
<dbReference type="InParanoid" id="E4WYT0"/>
<feature type="coiled-coil region" evidence="1">
    <location>
        <begin position="52"/>
        <end position="100"/>
    </location>
</feature>
<keyword evidence="3" id="KW-1185">Reference proteome</keyword>
<dbReference type="Proteomes" id="UP000001307">
    <property type="component" value="Unassembled WGS sequence"/>
</dbReference>
<sequence length="308" mass="34872">MAFIDDIDDYKSDKSDTVDINKLVIRVQRLRSSPQSQVVLRLQKLAKIYEASARVRRRIKFIQEKLEENEQTNRFEQATIELLKAERKRKQDNISDLGLKIIEGSNNLVSELSTASETATENSKLRDEHIAESKKLLQGYLTITDPKPVMNALPKAPHVVRNRNLSGKHKKQMEEAEDKFEIANVARFTAVSATCLGHCLRVQPTPTVFEVVKSPDGNTGCISYDDPRAENFLQSIVDDLDNLKIVRKNKGLMNFVEDVSASKFSAEPVKLAVNKRANLMRNDLFSRSSKSKTVQSTRRITSEIPDLT</sequence>
<reference evidence="2" key="1">
    <citation type="journal article" date="2010" name="Science">
        <title>Plasticity of animal genome architecture unmasked by rapid evolution of a pelagic tunicate.</title>
        <authorList>
            <person name="Denoeud F."/>
            <person name="Henriet S."/>
            <person name="Mungpakdee S."/>
            <person name="Aury J.M."/>
            <person name="Da Silva C."/>
            <person name="Brinkmann H."/>
            <person name="Mikhaleva J."/>
            <person name="Olsen L.C."/>
            <person name="Jubin C."/>
            <person name="Canestro C."/>
            <person name="Bouquet J.M."/>
            <person name="Danks G."/>
            <person name="Poulain J."/>
            <person name="Campsteijn C."/>
            <person name="Adamski M."/>
            <person name="Cross I."/>
            <person name="Yadetie F."/>
            <person name="Muffato M."/>
            <person name="Louis A."/>
            <person name="Butcher S."/>
            <person name="Tsagkogeorga G."/>
            <person name="Konrad A."/>
            <person name="Singh S."/>
            <person name="Jensen M.F."/>
            <person name="Cong E.H."/>
            <person name="Eikeseth-Otteraa H."/>
            <person name="Noel B."/>
            <person name="Anthouard V."/>
            <person name="Porcel B.M."/>
            <person name="Kachouri-Lafond R."/>
            <person name="Nishino A."/>
            <person name="Ugolini M."/>
            <person name="Chourrout P."/>
            <person name="Nishida H."/>
            <person name="Aasland R."/>
            <person name="Huzurbazar S."/>
            <person name="Westhof E."/>
            <person name="Delsuc F."/>
            <person name="Lehrach H."/>
            <person name="Reinhardt R."/>
            <person name="Weissenbach J."/>
            <person name="Roy S.W."/>
            <person name="Artiguenave F."/>
            <person name="Postlethwait J.H."/>
            <person name="Manak J.R."/>
            <person name="Thompson E.M."/>
            <person name="Jaillon O."/>
            <person name="Du Pasquier L."/>
            <person name="Boudinot P."/>
            <person name="Liberles D.A."/>
            <person name="Volff J.N."/>
            <person name="Philippe H."/>
            <person name="Lenhard B."/>
            <person name="Roest Crollius H."/>
            <person name="Wincker P."/>
            <person name="Chourrout D."/>
        </authorList>
    </citation>
    <scope>NUCLEOTIDE SEQUENCE [LARGE SCALE GENOMIC DNA]</scope>
</reference>
<name>E4WYT0_OIKDI</name>
<proteinExistence type="predicted"/>
<gene>
    <name evidence="2" type="ORF">GSOID_T00013620001</name>
</gene>
<evidence type="ECO:0000313" key="3">
    <source>
        <dbReference type="Proteomes" id="UP000001307"/>
    </source>
</evidence>
<evidence type="ECO:0000256" key="1">
    <source>
        <dbReference type="SAM" id="Coils"/>
    </source>
</evidence>
<keyword evidence="1" id="KW-0175">Coiled coil</keyword>
<dbReference type="EMBL" id="FN653019">
    <property type="protein sequence ID" value="CBY22845.1"/>
    <property type="molecule type" value="Genomic_DNA"/>
</dbReference>
<accession>E4WYT0</accession>
<protein>
    <submittedName>
        <fullName evidence="2">Uncharacterized protein</fullName>
    </submittedName>
</protein>